<dbReference type="SUPFAM" id="SSF55447">
    <property type="entry name" value="CO dehydrogenase flavoprotein C-terminal domain-like"/>
    <property type="match status" value="1"/>
</dbReference>
<evidence type="ECO:0000256" key="3">
    <source>
        <dbReference type="ARBA" id="ARBA00023002"/>
    </source>
</evidence>
<evidence type="ECO:0000313" key="5">
    <source>
        <dbReference type="EMBL" id="SLN09702.1"/>
    </source>
</evidence>
<dbReference type="Gene3D" id="3.30.43.10">
    <property type="entry name" value="Uridine Diphospho-n-acetylenolpyruvylglucosamine Reductase, domain 2"/>
    <property type="match status" value="1"/>
</dbReference>
<dbReference type="OrthoDB" id="9814706at2"/>
<dbReference type="Pfam" id="PF03450">
    <property type="entry name" value="CO_deh_flav_C"/>
    <property type="match status" value="1"/>
</dbReference>
<dbReference type="EC" id="1.2.7.4" evidence="5"/>
<dbReference type="GO" id="GO:0043885">
    <property type="term" value="F:anaerobic carbon-monoxide dehydrogenase activity"/>
    <property type="evidence" value="ECO:0007669"/>
    <property type="project" value="UniProtKB-EC"/>
</dbReference>
<dbReference type="PANTHER" id="PTHR42659:SF2">
    <property type="entry name" value="XANTHINE DEHYDROGENASE SUBUNIT C-RELATED"/>
    <property type="match status" value="1"/>
</dbReference>
<dbReference type="SMART" id="SM01092">
    <property type="entry name" value="CO_deh_flav_C"/>
    <property type="match status" value="1"/>
</dbReference>
<dbReference type="PROSITE" id="PS51387">
    <property type="entry name" value="FAD_PCMH"/>
    <property type="match status" value="1"/>
</dbReference>
<dbReference type="RefSeq" id="WP_085825095.1">
    <property type="nucleotide sequence ID" value="NZ_FWFJ01000001.1"/>
</dbReference>
<dbReference type="InterPro" id="IPR016169">
    <property type="entry name" value="FAD-bd_PCMH_sub2"/>
</dbReference>
<dbReference type="Pfam" id="PF00941">
    <property type="entry name" value="FAD_binding_5"/>
    <property type="match status" value="1"/>
</dbReference>
<dbReference type="GO" id="GO:0071949">
    <property type="term" value="F:FAD binding"/>
    <property type="evidence" value="ECO:0007669"/>
    <property type="project" value="InterPro"/>
</dbReference>
<protein>
    <submittedName>
        <fullName evidence="5">Carbon monoxide dehydrogenase medium chain</fullName>
        <ecNumber evidence="5">1.2.7.4</ecNumber>
    </submittedName>
</protein>
<keyword evidence="1" id="KW-0285">Flavoprotein</keyword>
<keyword evidence="6" id="KW-1185">Reference proteome</keyword>
<dbReference type="SUPFAM" id="SSF56176">
    <property type="entry name" value="FAD-binding/transporter-associated domain-like"/>
    <property type="match status" value="1"/>
</dbReference>
<reference evidence="6" key="1">
    <citation type="submission" date="2017-03" db="EMBL/GenBank/DDBJ databases">
        <authorList>
            <person name="Rodrigo-Torres L."/>
            <person name="Arahal R.D."/>
            <person name="Lucena T."/>
        </authorList>
    </citation>
    <scope>NUCLEOTIDE SEQUENCE [LARGE SCALE GENOMIC DNA]</scope>
    <source>
        <strain evidence="6">CECT 8370</strain>
    </source>
</reference>
<dbReference type="InterPro" id="IPR036683">
    <property type="entry name" value="CO_DH_flav_C_dom_sf"/>
</dbReference>
<evidence type="ECO:0000256" key="2">
    <source>
        <dbReference type="ARBA" id="ARBA00022827"/>
    </source>
</evidence>
<dbReference type="AlphaFoldDB" id="A0A1X6Y3B7"/>
<dbReference type="InterPro" id="IPR002346">
    <property type="entry name" value="Mopterin_DH_FAD-bd"/>
</dbReference>
<dbReference type="InterPro" id="IPR036318">
    <property type="entry name" value="FAD-bd_PCMH-like_sf"/>
</dbReference>
<dbReference type="InterPro" id="IPR051312">
    <property type="entry name" value="Diverse_Substr_Oxidored"/>
</dbReference>
<keyword evidence="3 5" id="KW-0560">Oxidoreductase</keyword>
<accession>A0A1X6Y3B7</accession>
<dbReference type="Proteomes" id="UP000194012">
    <property type="component" value="Unassembled WGS sequence"/>
</dbReference>
<proteinExistence type="predicted"/>
<keyword evidence="2" id="KW-0274">FAD</keyword>
<evidence type="ECO:0000256" key="1">
    <source>
        <dbReference type="ARBA" id="ARBA00022630"/>
    </source>
</evidence>
<dbReference type="Gene3D" id="3.30.390.50">
    <property type="entry name" value="CO dehydrogenase flavoprotein, C-terminal domain"/>
    <property type="match status" value="1"/>
</dbReference>
<name>A0A1X6Y3B7_9RHOB</name>
<evidence type="ECO:0000259" key="4">
    <source>
        <dbReference type="PROSITE" id="PS51387"/>
    </source>
</evidence>
<dbReference type="PANTHER" id="PTHR42659">
    <property type="entry name" value="XANTHINE DEHYDROGENASE SUBUNIT C-RELATED"/>
    <property type="match status" value="1"/>
</dbReference>
<feature type="domain" description="FAD-binding PCMH-type" evidence="4">
    <location>
        <begin position="1"/>
        <end position="171"/>
    </location>
</feature>
<dbReference type="InterPro" id="IPR016166">
    <property type="entry name" value="FAD-bd_PCMH"/>
</dbReference>
<evidence type="ECO:0000313" key="6">
    <source>
        <dbReference type="Proteomes" id="UP000194012"/>
    </source>
</evidence>
<gene>
    <name evidence="5" type="primary">coxM_1</name>
    <name evidence="5" type="ORF">ROG8370_00062</name>
</gene>
<organism evidence="5 6">
    <name type="scientific">Roseovarius gaetbuli</name>
    <dbReference type="NCBI Taxonomy" id="1356575"/>
    <lineage>
        <taxon>Bacteria</taxon>
        <taxon>Pseudomonadati</taxon>
        <taxon>Pseudomonadota</taxon>
        <taxon>Alphaproteobacteria</taxon>
        <taxon>Rhodobacterales</taxon>
        <taxon>Roseobacteraceae</taxon>
        <taxon>Roseovarius</taxon>
    </lineage>
</organism>
<dbReference type="EMBL" id="FWFJ01000001">
    <property type="protein sequence ID" value="SLN09702.1"/>
    <property type="molecule type" value="Genomic_DNA"/>
</dbReference>
<dbReference type="InterPro" id="IPR005107">
    <property type="entry name" value="CO_DH_flav_C"/>
</dbReference>
<dbReference type="Gene3D" id="3.30.465.10">
    <property type="match status" value="1"/>
</dbReference>
<sequence length="287" mass="29189">MRYEAPNSVEAAVDLLAATEGAYVLAGGTDLLVKLRAEMLEPDLVVDIKRIAGMKDITAENGGWRIGAAVSGAEMGEHAGLLRDWPGVVEAVGLIGSTQVQGRATLAGNLCNASPAADSVPAMVAANATLRIVGPKGSRDVAVIDVPASPGKTTLAPGEFIASVFLPAKPEHGGDAYLRFIPRTEMDIAVVGCGVSLVLDGAGKVSAARVSLGAVGPKVMLVEAGAEALIGRAPKGDALEDLAAVCSAAATPIDDKRGTVDFRRHVAGVLARRATEIAAIRAKGETA</sequence>
<dbReference type="InterPro" id="IPR016167">
    <property type="entry name" value="FAD-bd_PCMH_sub1"/>
</dbReference>